<dbReference type="Proteomes" id="UP000643403">
    <property type="component" value="Unassembled WGS sequence"/>
</dbReference>
<feature type="region of interest" description="Disordered" evidence="1">
    <location>
        <begin position="159"/>
        <end position="178"/>
    </location>
</feature>
<proteinExistence type="predicted"/>
<keyword evidence="4" id="KW-1185">Reference proteome</keyword>
<dbReference type="EMBL" id="BMXY01000003">
    <property type="protein sequence ID" value="GGZ68243.1"/>
    <property type="molecule type" value="Genomic_DNA"/>
</dbReference>
<evidence type="ECO:0000256" key="1">
    <source>
        <dbReference type="SAM" id="MobiDB-lite"/>
    </source>
</evidence>
<organism evidence="3 4">
    <name type="scientific">Cognatilysobacter xinjiangensis</name>
    <dbReference type="NCBI Taxonomy" id="546892"/>
    <lineage>
        <taxon>Bacteria</taxon>
        <taxon>Pseudomonadati</taxon>
        <taxon>Pseudomonadota</taxon>
        <taxon>Gammaproteobacteria</taxon>
        <taxon>Lysobacterales</taxon>
        <taxon>Lysobacteraceae</taxon>
        <taxon>Cognatilysobacter</taxon>
    </lineage>
</organism>
<comment type="caution">
    <text evidence="3">The sequence shown here is derived from an EMBL/GenBank/DDBJ whole genome shotgun (WGS) entry which is preliminary data.</text>
</comment>
<evidence type="ECO:0000313" key="3">
    <source>
        <dbReference type="EMBL" id="GGZ68243.1"/>
    </source>
</evidence>
<accession>A0ABQ3C572</accession>
<dbReference type="InterPro" id="IPR012312">
    <property type="entry name" value="Hemerythrin-like"/>
</dbReference>
<evidence type="ECO:0000259" key="2">
    <source>
        <dbReference type="Pfam" id="PF01814"/>
    </source>
</evidence>
<evidence type="ECO:0000313" key="4">
    <source>
        <dbReference type="Proteomes" id="UP000643403"/>
    </source>
</evidence>
<sequence>MNAIELLKADHDKVRGLFEQLTNTTKRAEKTRAELVEKIRLELDVHTQIEEEIFYPAFKEAVGESEDEAMVFEALEEHRAAGELVLPDLLETDITSDRFSGRAKVLKELVEHHAEEEEKEMFKKARELFSREQLDELGVQMAERKKQLLEMGAEQIELMKRQQGQVDSEQAPPRASLQ</sequence>
<dbReference type="Gene3D" id="1.20.120.520">
    <property type="entry name" value="nmb1532 protein domain like"/>
    <property type="match status" value="1"/>
</dbReference>
<reference evidence="4" key="1">
    <citation type="journal article" date="2019" name="Int. J. Syst. Evol. Microbiol.">
        <title>The Global Catalogue of Microorganisms (GCM) 10K type strain sequencing project: providing services to taxonomists for standard genome sequencing and annotation.</title>
        <authorList>
            <consortium name="The Broad Institute Genomics Platform"/>
            <consortium name="The Broad Institute Genome Sequencing Center for Infectious Disease"/>
            <person name="Wu L."/>
            <person name="Ma J."/>
        </authorList>
    </citation>
    <scope>NUCLEOTIDE SEQUENCE [LARGE SCALE GENOMIC DNA]</scope>
    <source>
        <strain evidence="4">KCTC 22558</strain>
    </source>
</reference>
<feature type="domain" description="Hemerythrin-like" evidence="2">
    <location>
        <begin position="3"/>
        <end position="125"/>
    </location>
</feature>
<dbReference type="Pfam" id="PF01814">
    <property type="entry name" value="Hemerythrin"/>
    <property type="match status" value="1"/>
</dbReference>
<name>A0ABQ3C572_9GAMM</name>
<dbReference type="PANTHER" id="PTHR35585">
    <property type="entry name" value="HHE DOMAIN PROTEIN (AFU_ORTHOLOGUE AFUA_4G00730)"/>
    <property type="match status" value="1"/>
</dbReference>
<gene>
    <name evidence="3" type="ORF">GCM10008101_23180</name>
</gene>
<dbReference type="RefSeq" id="WP_189450107.1">
    <property type="nucleotide sequence ID" value="NZ_BMXY01000003.1"/>
</dbReference>
<dbReference type="PANTHER" id="PTHR35585:SF1">
    <property type="entry name" value="HHE DOMAIN PROTEIN (AFU_ORTHOLOGUE AFUA_4G00730)"/>
    <property type="match status" value="1"/>
</dbReference>
<protein>
    <recommendedName>
        <fullName evidence="2">Hemerythrin-like domain-containing protein</fullName>
    </recommendedName>
</protein>